<evidence type="ECO:0000313" key="8">
    <source>
        <dbReference type="Proteomes" id="UP000662747"/>
    </source>
</evidence>
<dbReference type="EMBL" id="CP071090">
    <property type="protein sequence ID" value="QSQ19629.1"/>
    <property type="molecule type" value="Genomic_DNA"/>
</dbReference>
<evidence type="ECO:0000256" key="4">
    <source>
        <dbReference type="ARBA" id="ARBA00022989"/>
    </source>
</evidence>
<name>A0ABX7NMP4_9BACT</name>
<comment type="subcellular location">
    <subcellularLocation>
        <location evidence="1">Membrane</location>
        <topology evidence="1">Multi-pass membrane protein</topology>
    </subcellularLocation>
</comment>
<dbReference type="Proteomes" id="UP000662747">
    <property type="component" value="Chromosome"/>
</dbReference>
<feature type="transmembrane region" description="Helical" evidence="6">
    <location>
        <begin position="103"/>
        <end position="122"/>
    </location>
</feature>
<dbReference type="InterPro" id="IPR024371">
    <property type="entry name" value="AcetylCoA_trans_1-like"/>
</dbReference>
<dbReference type="InterPro" id="IPR004752">
    <property type="entry name" value="AmpG_permease/AT-1"/>
</dbReference>
<keyword evidence="2" id="KW-0813">Transport</keyword>
<keyword evidence="5 6" id="KW-0472">Membrane</keyword>
<dbReference type="InterPro" id="IPR036259">
    <property type="entry name" value="MFS_trans_sf"/>
</dbReference>
<proteinExistence type="predicted"/>
<protein>
    <submittedName>
        <fullName evidence="7">MFS transporter</fullName>
    </submittedName>
</protein>
<dbReference type="CDD" id="cd17485">
    <property type="entry name" value="MFS_MFSD3"/>
    <property type="match status" value="1"/>
</dbReference>
<keyword evidence="8" id="KW-1185">Reference proteome</keyword>
<dbReference type="PANTHER" id="PTHR12778:SF10">
    <property type="entry name" value="MAJOR FACILITATOR SUPERFAMILY DOMAIN-CONTAINING PROTEIN 3"/>
    <property type="match status" value="1"/>
</dbReference>
<dbReference type="Pfam" id="PF13000">
    <property type="entry name" value="Acatn"/>
    <property type="match status" value="2"/>
</dbReference>
<dbReference type="RefSeq" id="WP_206721213.1">
    <property type="nucleotide sequence ID" value="NZ_CP071090.1"/>
</dbReference>
<keyword evidence="4 6" id="KW-1133">Transmembrane helix</keyword>
<dbReference type="SUPFAM" id="SSF103473">
    <property type="entry name" value="MFS general substrate transporter"/>
    <property type="match status" value="1"/>
</dbReference>
<evidence type="ECO:0000256" key="1">
    <source>
        <dbReference type="ARBA" id="ARBA00004141"/>
    </source>
</evidence>
<feature type="transmembrane region" description="Helical" evidence="6">
    <location>
        <begin position="38"/>
        <end position="55"/>
    </location>
</feature>
<evidence type="ECO:0000256" key="2">
    <source>
        <dbReference type="ARBA" id="ARBA00022448"/>
    </source>
</evidence>
<feature type="transmembrane region" description="Helical" evidence="6">
    <location>
        <begin position="255"/>
        <end position="276"/>
    </location>
</feature>
<feature type="transmembrane region" description="Helical" evidence="6">
    <location>
        <begin position="214"/>
        <end position="233"/>
    </location>
</feature>
<evidence type="ECO:0000256" key="3">
    <source>
        <dbReference type="ARBA" id="ARBA00022692"/>
    </source>
</evidence>
<gene>
    <name evidence="7" type="ORF">JY651_30495</name>
</gene>
<dbReference type="Gene3D" id="1.20.1250.20">
    <property type="entry name" value="MFS general substrate transporter like domains"/>
    <property type="match status" value="1"/>
</dbReference>
<feature type="transmembrane region" description="Helical" evidence="6">
    <location>
        <begin position="143"/>
        <end position="161"/>
    </location>
</feature>
<accession>A0ABX7NMP4</accession>
<sequence length="424" mass="45597">MRLPSPRLLLLSLLYLVQGMPFGFQTHALPVYLRTQGVTLTTIGFASALSLPWALKALWAPLVDRYSSARLGRRRSWILPMQLGLTASCALAALAASMQSMPLLFGLVLLMNVFAATQDIAVDGFAVDTLRPDELGLGNTAQVVGYKFGMMFAGGSLIAWSGGHIGWTGLLLAMAALSMAAFVVVLFAREPPPREGPASTRMKWDEVFGRLKRALLLPGAGWLLLFIGTYKFGESMSDVLYKLFLVDAGIPAHRILLWVGTWGAAASIIGSVTGGLLATRMPLLGAVGLTATLRVVPLVGRWWLSTSGVSDSAVIGVTLAEEFFGGALTTVMFAFMMSRVDRRIGATHYTLLASLEVWGKAPAGPLATWLADPVHGLGLGYARVFMFGIVLSVAFLVLLWPMRRHQRGSHAPASPPEALEMSER</sequence>
<dbReference type="PANTHER" id="PTHR12778">
    <property type="entry name" value="SOLUTE CARRIER FAMILY 33 ACETYL-COA TRANSPORTER -RELATED"/>
    <property type="match status" value="1"/>
</dbReference>
<feature type="transmembrane region" description="Helical" evidence="6">
    <location>
        <begin position="349"/>
        <end position="369"/>
    </location>
</feature>
<feature type="transmembrane region" description="Helical" evidence="6">
    <location>
        <begin position="167"/>
        <end position="188"/>
    </location>
</feature>
<feature type="transmembrane region" description="Helical" evidence="6">
    <location>
        <begin position="381"/>
        <end position="400"/>
    </location>
</feature>
<feature type="transmembrane region" description="Helical" evidence="6">
    <location>
        <begin position="76"/>
        <end position="97"/>
    </location>
</feature>
<evidence type="ECO:0000256" key="6">
    <source>
        <dbReference type="SAM" id="Phobius"/>
    </source>
</evidence>
<evidence type="ECO:0000313" key="7">
    <source>
        <dbReference type="EMBL" id="QSQ19629.1"/>
    </source>
</evidence>
<organism evidence="7 8">
    <name type="scientific">Pyxidicoccus parkwayensis</name>
    <dbReference type="NCBI Taxonomy" id="2813578"/>
    <lineage>
        <taxon>Bacteria</taxon>
        <taxon>Pseudomonadati</taxon>
        <taxon>Myxococcota</taxon>
        <taxon>Myxococcia</taxon>
        <taxon>Myxococcales</taxon>
        <taxon>Cystobacterineae</taxon>
        <taxon>Myxococcaceae</taxon>
        <taxon>Pyxidicoccus</taxon>
    </lineage>
</organism>
<feature type="transmembrane region" description="Helical" evidence="6">
    <location>
        <begin position="283"/>
        <end position="303"/>
    </location>
</feature>
<keyword evidence="3 6" id="KW-0812">Transmembrane</keyword>
<feature type="transmembrane region" description="Helical" evidence="6">
    <location>
        <begin position="315"/>
        <end position="337"/>
    </location>
</feature>
<evidence type="ECO:0000256" key="5">
    <source>
        <dbReference type="ARBA" id="ARBA00023136"/>
    </source>
</evidence>
<reference evidence="7 8" key="1">
    <citation type="submission" date="2021-02" db="EMBL/GenBank/DDBJ databases">
        <title>De Novo genome assembly of isolated myxobacteria.</title>
        <authorList>
            <person name="Stevens D.C."/>
        </authorList>
    </citation>
    <scope>NUCLEOTIDE SEQUENCE [LARGE SCALE GENOMIC DNA]</scope>
    <source>
        <strain evidence="8">SCPEA02</strain>
    </source>
</reference>